<dbReference type="Gene3D" id="3.40.50.150">
    <property type="entry name" value="Vaccinia Virus protein VP39"/>
    <property type="match status" value="1"/>
</dbReference>
<evidence type="ECO:0000313" key="8">
    <source>
        <dbReference type="Proteomes" id="UP000827549"/>
    </source>
</evidence>
<proteinExistence type="inferred from homology"/>
<dbReference type="CDD" id="cd24007">
    <property type="entry name" value="ASKHA_NBD_eukNAGK-like"/>
    <property type="match status" value="1"/>
</dbReference>
<keyword evidence="3 5" id="KW-0808">Transferase</keyword>
<dbReference type="GO" id="GO:0016279">
    <property type="term" value="F:protein-lysine N-methyltransferase activity"/>
    <property type="evidence" value="ECO:0007669"/>
    <property type="project" value="UniProtKB-UniRule"/>
</dbReference>
<dbReference type="InterPro" id="IPR002731">
    <property type="entry name" value="ATPase_BadF"/>
</dbReference>
<comment type="function">
    <text evidence="5">S-adenosyl-L-methionine-dependent protein-lysine N-methyltransferase that mono- and dimethylates elongation factor 1-alpha at 'Lys-316'. May play a role in intracellular transport.</text>
</comment>
<dbReference type="GeneID" id="87809416"/>
<reference evidence="7" key="1">
    <citation type="submission" date="2023-10" db="EMBL/GenBank/DDBJ databases">
        <authorList>
            <person name="Noh H."/>
        </authorList>
    </citation>
    <scope>NUCLEOTIDE SEQUENCE</scope>
    <source>
        <strain evidence="7">DUCC4014</strain>
    </source>
</reference>
<evidence type="ECO:0000256" key="5">
    <source>
        <dbReference type="HAMAP-Rule" id="MF_03188"/>
    </source>
</evidence>
<keyword evidence="5" id="KW-0963">Cytoplasm</keyword>
<dbReference type="EC" id="2.1.1.-" evidence="5"/>
<keyword evidence="8" id="KW-1185">Reference proteome</keyword>
<evidence type="ECO:0000256" key="3">
    <source>
        <dbReference type="ARBA" id="ARBA00022679"/>
    </source>
</evidence>
<organism evidence="7 8">
    <name type="scientific">Vanrija pseudolonga</name>
    <dbReference type="NCBI Taxonomy" id="143232"/>
    <lineage>
        <taxon>Eukaryota</taxon>
        <taxon>Fungi</taxon>
        <taxon>Dikarya</taxon>
        <taxon>Basidiomycota</taxon>
        <taxon>Agaricomycotina</taxon>
        <taxon>Tremellomycetes</taxon>
        <taxon>Trichosporonales</taxon>
        <taxon>Trichosporonaceae</taxon>
        <taxon>Vanrija</taxon>
    </lineage>
</organism>
<dbReference type="CDD" id="cd02440">
    <property type="entry name" value="AdoMet_MTases"/>
    <property type="match status" value="1"/>
</dbReference>
<dbReference type="Proteomes" id="UP000827549">
    <property type="component" value="Chromosome 4"/>
</dbReference>
<dbReference type="GO" id="GO:0032259">
    <property type="term" value="P:methylation"/>
    <property type="evidence" value="ECO:0007669"/>
    <property type="project" value="UniProtKB-KW"/>
</dbReference>
<keyword evidence="5" id="KW-0813">Transport</keyword>
<evidence type="ECO:0000256" key="1">
    <source>
        <dbReference type="ARBA" id="ARBA00006198"/>
    </source>
</evidence>
<comment type="subcellular location">
    <subcellularLocation>
        <location evidence="5">Cytoplasm</location>
    </subcellularLocation>
</comment>
<accession>A0AAF1BIV2</accession>
<dbReference type="GO" id="GO:0005737">
    <property type="term" value="C:cytoplasm"/>
    <property type="evidence" value="ECO:0007669"/>
    <property type="project" value="UniProtKB-SubCell"/>
</dbReference>
<dbReference type="AlphaFoldDB" id="A0AAF1BIV2"/>
<keyword evidence="2 5" id="KW-0489">Methyltransferase</keyword>
<evidence type="ECO:0000259" key="6">
    <source>
        <dbReference type="Pfam" id="PF01869"/>
    </source>
</evidence>
<sequence>MAAEEELPPSKLGTKDHWDMVYERENRVFDDIGDEGEVWFGEDSVDKMRAWAHENLEPSATPIRVLECGSGNGTLLLSFLTSPGPDPQAFHLTGIDYSAGAAKLGASVEKARRETLEDEDELDEDDVLNPVTCEWRVGDLLRDDIDETWDLVLDKGTFDALALSQEPVAEAGNRLPSLVYPERVARLVKPGGFFLITSCNFTEEETKRRFTREGVPFTFHSSVPHKSFSFGGKVGQTVCTVAFTRDADEPTTGRSQFLAPESARASPIPIGTPAQTGVKVLESRWVPPVAPLYLCIDCGGTKTEVVVATTDGIVSRAINGTSNMAEVGAQRSSEIIIDTVLHAVGGIGCRKPAPGHERVNPNGGLACPVGFEDIWIGISGCDTPLDQRTMSDLLSPFFGQKVTVQNDALLLGGAMLSLAVPWGVAVIAGTGSIVVALDVDKDGEVVQAARRGGHGYLLGDDGSAYDIGRCAIRAAVHTYDAGEEVPGGLADKIRAHFGVSETGELLGKVHALDLSVDPVTATNAQKLRISSLAREVLTAFAASPPDPLAVTAVEEAIAPLATSVVRIAKQMAARPLPDGSKRSFADAALIMGGGVIRQDAYRAVFLKVCKDAGVEFGHLAVVDDVGGKGALGLVDRAKRAHGEAV</sequence>
<dbReference type="PANTHER" id="PTHR12843:SF5">
    <property type="entry name" value="EEF1A LYSINE METHYLTRANSFERASE 2"/>
    <property type="match status" value="1"/>
</dbReference>
<dbReference type="PANTHER" id="PTHR12843">
    <property type="entry name" value="PROTEIN-LYSINE N-METHYLTRANSFERASE METTL10"/>
    <property type="match status" value="1"/>
</dbReference>
<comment type="similarity">
    <text evidence="1">Belongs to the eukaryotic-type N-acetylglucosamine kinase family.</text>
</comment>
<dbReference type="Pfam" id="PF01869">
    <property type="entry name" value="BcrAD_BadFG"/>
    <property type="match status" value="1"/>
</dbReference>
<dbReference type="InterPro" id="IPR026635">
    <property type="entry name" value="Efm4/METTL10"/>
</dbReference>
<keyword evidence="4 5" id="KW-0949">S-adenosyl-L-methionine</keyword>
<dbReference type="GO" id="GO:0016192">
    <property type="term" value="P:vesicle-mediated transport"/>
    <property type="evidence" value="ECO:0007669"/>
    <property type="project" value="UniProtKB-UniRule"/>
</dbReference>
<dbReference type="Gene3D" id="3.30.420.40">
    <property type="match status" value="2"/>
</dbReference>
<dbReference type="InterPro" id="IPR029063">
    <property type="entry name" value="SAM-dependent_MTases_sf"/>
</dbReference>
<dbReference type="SUPFAM" id="SSF53067">
    <property type="entry name" value="Actin-like ATPase domain"/>
    <property type="match status" value="2"/>
</dbReference>
<name>A0AAF1BIV2_9TREE</name>
<evidence type="ECO:0000256" key="4">
    <source>
        <dbReference type="ARBA" id="ARBA00022691"/>
    </source>
</evidence>
<dbReference type="HAMAP" id="MF_03188">
    <property type="entry name" value="Methyltr_EFM4"/>
    <property type="match status" value="1"/>
</dbReference>
<dbReference type="InterPro" id="IPR043129">
    <property type="entry name" value="ATPase_NBD"/>
</dbReference>
<evidence type="ECO:0000256" key="2">
    <source>
        <dbReference type="ARBA" id="ARBA00022603"/>
    </source>
</evidence>
<comment type="similarity">
    <text evidence="5">Belongs to the class I-like SAM-binding methyltransferase superfamily. EFM4 family.</text>
</comment>
<dbReference type="SUPFAM" id="SSF53335">
    <property type="entry name" value="S-adenosyl-L-methionine-dependent methyltransferases"/>
    <property type="match status" value="1"/>
</dbReference>
<dbReference type="EMBL" id="CP086717">
    <property type="protein sequence ID" value="WOO82706.1"/>
    <property type="molecule type" value="Genomic_DNA"/>
</dbReference>
<dbReference type="RefSeq" id="XP_062628738.1">
    <property type="nucleotide sequence ID" value="XM_062772754.1"/>
</dbReference>
<evidence type="ECO:0000313" key="7">
    <source>
        <dbReference type="EMBL" id="WOO82706.1"/>
    </source>
</evidence>
<feature type="domain" description="ATPase BadF/BadG/BcrA/BcrD type" evidence="6">
    <location>
        <begin position="296"/>
        <end position="607"/>
    </location>
</feature>
<protein>
    <recommendedName>
        <fullName evidence="5">Protein-lysine N-methyltransferase EFM4</fullName>
        <ecNumber evidence="5">2.1.1.-</ecNumber>
    </recommendedName>
    <alternativeName>
        <fullName evidence="5">Elongation factor methyltransferase 4</fullName>
    </alternativeName>
</protein>
<gene>
    <name evidence="7" type="primary">see1</name>
    <name evidence="5" type="synonym">EFM4</name>
    <name evidence="7" type="ORF">LOC62_04G006190</name>
</gene>